<keyword evidence="3" id="KW-1185">Reference proteome</keyword>
<sequence>MFSLGKKKKGFRFDIDEQVEYIGELKSKKGTYKVISRKHEDDKEVYKCKKGAKTELFTLSVLKKAKGLGAVDKPISISDVDERAKELQRRSGVKEVKKVTTYNLSRKEAKKIAFQEARNK</sequence>
<dbReference type="EMBL" id="JASHIF010000035">
    <property type="protein sequence ID" value="MDI9862625.1"/>
    <property type="molecule type" value="Genomic_DNA"/>
</dbReference>
<evidence type="ECO:0000313" key="3">
    <source>
        <dbReference type="Proteomes" id="UP001236507"/>
    </source>
</evidence>
<reference evidence="2 3" key="1">
    <citation type="submission" date="2023-05" db="EMBL/GenBank/DDBJ databases">
        <title>Novel species of genus Flectobacillus isolated from stream in China.</title>
        <authorList>
            <person name="Lu H."/>
        </authorList>
    </citation>
    <scope>NUCLEOTIDE SEQUENCE [LARGE SCALE GENOMIC DNA]</scope>
    <source>
        <strain evidence="2 3">KCTC 42575</strain>
    </source>
</reference>
<dbReference type="EMBL" id="JASHIF010000005">
    <property type="protein sequence ID" value="MDI9858970.1"/>
    <property type="molecule type" value="Genomic_DNA"/>
</dbReference>
<dbReference type="RefSeq" id="WP_283344044.1">
    <property type="nucleotide sequence ID" value="NZ_JASHIF010000005.1"/>
</dbReference>
<gene>
    <name evidence="1" type="ORF">QM524_07110</name>
    <name evidence="2" type="ORF">QM524_25595</name>
</gene>
<evidence type="ECO:0008006" key="4">
    <source>
        <dbReference type="Google" id="ProtNLM"/>
    </source>
</evidence>
<comment type="caution">
    <text evidence="2">The sequence shown here is derived from an EMBL/GenBank/DDBJ whole genome shotgun (WGS) entry which is preliminary data.</text>
</comment>
<evidence type="ECO:0000313" key="2">
    <source>
        <dbReference type="EMBL" id="MDI9862625.1"/>
    </source>
</evidence>
<dbReference type="Proteomes" id="UP001236507">
    <property type="component" value="Unassembled WGS sequence"/>
</dbReference>
<name>A0ABT6YGA5_9BACT</name>
<proteinExistence type="predicted"/>
<accession>A0ABT6YGA5</accession>
<evidence type="ECO:0000313" key="1">
    <source>
        <dbReference type="EMBL" id="MDI9858970.1"/>
    </source>
</evidence>
<organism evidence="2 3">
    <name type="scientific">Flectobacillus roseus</name>
    <dbReference type="NCBI Taxonomy" id="502259"/>
    <lineage>
        <taxon>Bacteria</taxon>
        <taxon>Pseudomonadati</taxon>
        <taxon>Bacteroidota</taxon>
        <taxon>Cytophagia</taxon>
        <taxon>Cytophagales</taxon>
        <taxon>Flectobacillaceae</taxon>
        <taxon>Flectobacillus</taxon>
    </lineage>
</organism>
<protein>
    <recommendedName>
        <fullName evidence="4">Transposase</fullName>
    </recommendedName>
</protein>